<dbReference type="Pfam" id="PF00370">
    <property type="entry name" value="FGGY_N"/>
    <property type="match status" value="1"/>
</dbReference>
<protein>
    <submittedName>
        <fullName evidence="7">ATPase</fullName>
    </submittedName>
    <submittedName>
        <fullName evidence="6">Carbohydrate kinase</fullName>
    </submittedName>
</protein>
<gene>
    <name evidence="6" type="ORF">CNEO2_10212</name>
    <name evidence="7" type="ORF">CQ394_11755</name>
</gene>
<dbReference type="GO" id="GO:0016301">
    <property type="term" value="F:kinase activity"/>
    <property type="evidence" value="ECO:0007669"/>
    <property type="project" value="UniProtKB-KW"/>
</dbReference>
<comment type="caution">
    <text evidence="7">The sequence shown here is derived from an EMBL/GenBank/DDBJ whole genome shotgun (WGS) entry which is preliminary data.</text>
</comment>
<dbReference type="RefSeq" id="WP_058296477.1">
    <property type="nucleotide sequence ID" value="NZ_CAMRXC010000111.1"/>
</dbReference>
<name>A0A2A7MKV4_9CLOT</name>
<dbReference type="CDD" id="cd07809">
    <property type="entry name" value="ASKHA_NBD_FGGY_BaXK-like"/>
    <property type="match status" value="1"/>
</dbReference>
<dbReference type="InterPro" id="IPR018484">
    <property type="entry name" value="FGGY_N"/>
</dbReference>
<keyword evidence="2" id="KW-0808">Transferase</keyword>
<proteinExistence type="inferred from homology"/>
<dbReference type="OrthoDB" id="9760563at2"/>
<sequence length="534" mass="58576">MSLQINDIKNSIINGKTVLGIELGSTRIKAVLINEDNEPIASGSHDWENRYVNNIWTYTLDDIWSGLQDSYAKMSDDVKQKYGVTIETIGAIGISAMMHGYMAFDKEGELLVPFRTWRNTITEKASEELTKLFNYNIPQRWSIAHLYQAILNGEEHVAHIDFQTTLAGYIHWKLTGEKVLGVGEASGMFPIDIETKDYNANMVKQFNDLIVSKNLSLKLEDIFPKVLLAGESAGVLTEEGAKLLDVTGNLKPGIQLCPPEGDAGTGMVATNSIAKRTGNVSAGTSVFAMIVLEKELAKLHEEIDLVTTPTGNLVAMVHCNNCTSDLNAWVGLFKEFSEAFGIEVDMNKLFGTLYNKALEGDSDCGGLLAYNYFSGEHITGFEEGRPLFVRSPESKFNLANFMRVHLFTALGALKIGLDLLLKEEGVKLDQILGHGGLFKTKDVGQKIMAAAIDAPVSVMETAGEGGAWGIALLASYMLNKSEDETLEEYLTAKVFAGKMGTKIDPNPEDVEGFNEFIKHYTNGLAIERAAIDNF</sequence>
<dbReference type="Pfam" id="PF02782">
    <property type="entry name" value="FGGY_C"/>
    <property type="match status" value="1"/>
</dbReference>
<keyword evidence="8" id="KW-1185">Reference proteome</keyword>
<reference evidence="6" key="2">
    <citation type="submission" date="2022-10" db="EMBL/GenBank/DDBJ databases">
        <authorList>
            <person name="Aires J."/>
            <person name="Mesa V."/>
        </authorList>
    </citation>
    <scope>NUCLEOTIDE SEQUENCE</scope>
    <source>
        <strain evidence="6">Clostridium neonatale JD116</strain>
    </source>
</reference>
<evidence type="ECO:0000313" key="6">
    <source>
        <dbReference type="EMBL" id="CAI3565053.1"/>
    </source>
</evidence>
<dbReference type="EMBL" id="CAMTCP010000111">
    <property type="protein sequence ID" value="CAI3565053.1"/>
    <property type="molecule type" value="Genomic_DNA"/>
</dbReference>
<dbReference type="PANTHER" id="PTHR43095">
    <property type="entry name" value="SUGAR KINASE"/>
    <property type="match status" value="1"/>
</dbReference>
<keyword evidence="3 6" id="KW-0418">Kinase</keyword>
<feature type="domain" description="Carbohydrate kinase FGGY N-terminal" evidence="4">
    <location>
        <begin position="18"/>
        <end position="244"/>
    </location>
</feature>
<dbReference type="Gene3D" id="3.30.420.40">
    <property type="match status" value="2"/>
</dbReference>
<comment type="similarity">
    <text evidence="1">Belongs to the FGGY kinase family.</text>
</comment>
<evidence type="ECO:0000256" key="3">
    <source>
        <dbReference type="ARBA" id="ARBA00022777"/>
    </source>
</evidence>
<dbReference type="InterPro" id="IPR050406">
    <property type="entry name" value="FGGY_Carb_Kinase"/>
</dbReference>
<evidence type="ECO:0000313" key="7">
    <source>
        <dbReference type="EMBL" id="PEG32334.1"/>
    </source>
</evidence>
<dbReference type="InterPro" id="IPR043129">
    <property type="entry name" value="ATPase_NBD"/>
</dbReference>
<feature type="domain" description="Carbohydrate kinase FGGY C-terminal" evidence="5">
    <location>
        <begin position="279"/>
        <end position="477"/>
    </location>
</feature>
<evidence type="ECO:0000256" key="1">
    <source>
        <dbReference type="ARBA" id="ARBA00009156"/>
    </source>
</evidence>
<evidence type="ECO:0000313" key="8">
    <source>
        <dbReference type="Proteomes" id="UP000220840"/>
    </source>
</evidence>
<reference evidence="7 8" key="1">
    <citation type="submission" date="2017-10" db="EMBL/GenBank/DDBJ databases">
        <title>Effective Description of Clostridium neonatale sp. nov. linked to necrotizing enterocolitis in neonates and a clarification of species assignable to the genus Clostridium (Prazmowski 1880) emend. Lawson and Rainey 2016.</title>
        <authorList>
            <person name="Bernard K."/>
            <person name="Burdz T."/>
            <person name="Wiebe D."/>
            <person name="Balcewich B."/>
            <person name="Alfa M."/>
            <person name="Bernier A.-M."/>
        </authorList>
    </citation>
    <scope>NUCLEOTIDE SEQUENCE [LARGE SCALE GENOMIC DNA]</scope>
    <source>
        <strain evidence="7 8">LCDC99A005</strain>
    </source>
</reference>
<dbReference type="STRING" id="137838.GCA_001458595_03842"/>
<organism evidence="7 8">
    <name type="scientific">Clostridium neonatale</name>
    <dbReference type="NCBI Taxonomy" id="137838"/>
    <lineage>
        <taxon>Bacteria</taxon>
        <taxon>Bacillati</taxon>
        <taxon>Bacillota</taxon>
        <taxon>Clostridia</taxon>
        <taxon>Eubacteriales</taxon>
        <taxon>Clostridiaceae</taxon>
        <taxon>Clostridium</taxon>
    </lineage>
</organism>
<dbReference type="EMBL" id="PDCJ01000001">
    <property type="protein sequence ID" value="PEG32334.1"/>
    <property type="molecule type" value="Genomic_DNA"/>
</dbReference>
<dbReference type="PANTHER" id="PTHR43095:SF5">
    <property type="entry name" value="XYLULOSE KINASE"/>
    <property type="match status" value="1"/>
</dbReference>
<dbReference type="Proteomes" id="UP001189143">
    <property type="component" value="Unassembled WGS sequence"/>
</dbReference>
<dbReference type="AlphaFoldDB" id="A0A2A7MKV4"/>
<dbReference type="Proteomes" id="UP000220840">
    <property type="component" value="Unassembled WGS sequence"/>
</dbReference>
<accession>A0A2A7MKV4</accession>
<evidence type="ECO:0000259" key="5">
    <source>
        <dbReference type="Pfam" id="PF02782"/>
    </source>
</evidence>
<dbReference type="InterPro" id="IPR018485">
    <property type="entry name" value="FGGY_C"/>
</dbReference>
<dbReference type="SUPFAM" id="SSF53067">
    <property type="entry name" value="Actin-like ATPase domain"/>
    <property type="match status" value="2"/>
</dbReference>
<dbReference type="GO" id="GO:0005975">
    <property type="term" value="P:carbohydrate metabolic process"/>
    <property type="evidence" value="ECO:0007669"/>
    <property type="project" value="InterPro"/>
</dbReference>
<evidence type="ECO:0000256" key="2">
    <source>
        <dbReference type="ARBA" id="ARBA00022679"/>
    </source>
</evidence>
<evidence type="ECO:0000259" key="4">
    <source>
        <dbReference type="Pfam" id="PF00370"/>
    </source>
</evidence>